<dbReference type="SUPFAM" id="SSF56281">
    <property type="entry name" value="Metallo-hydrolase/oxidoreductase"/>
    <property type="match status" value="1"/>
</dbReference>
<accession>A0A174Z9N4</accession>
<protein>
    <submittedName>
        <fullName evidence="5">Hydroxyacylglutathione hydrolase</fullName>
    </submittedName>
</protein>
<dbReference type="OrthoDB" id="9802248at2"/>
<dbReference type="Gene3D" id="3.60.15.10">
    <property type="entry name" value="Ribonuclease Z/Hydroxyacylglutathione hydrolase-like"/>
    <property type="match status" value="1"/>
</dbReference>
<dbReference type="InterPro" id="IPR001279">
    <property type="entry name" value="Metallo-B-lactamas"/>
</dbReference>
<evidence type="ECO:0000313" key="6">
    <source>
        <dbReference type="Proteomes" id="UP000095662"/>
    </source>
</evidence>
<dbReference type="PANTHER" id="PTHR46233:SF3">
    <property type="entry name" value="HYDROXYACYLGLUTATHIONE HYDROLASE GLOC"/>
    <property type="match status" value="1"/>
</dbReference>
<reference evidence="5 6" key="1">
    <citation type="submission" date="2015-09" db="EMBL/GenBank/DDBJ databases">
        <authorList>
            <consortium name="Pathogen Informatics"/>
        </authorList>
    </citation>
    <scope>NUCLEOTIDE SEQUENCE [LARGE SCALE GENOMIC DNA]</scope>
    <source>
        <strain evidence="5 6">2789STDY5834928</strain>
    </source>
</reference>
<proteinExistence type="predicted"/>
<evidence type="ECO:0000256" key="4">
    <source>
        <dbReference type="ARBA" id="ARBA00022833"/>
    </source>
</evidence>
<evidence type="ECO:0000256" key="3">
    <source>
        <dbReference type="ARBA" id="ARBA00022801"/>
    </source>
</evidence>
<dbReference type="GO" id="GO:0016787">
    <property type="term" value="F:hydrolase activity"/>
    <property type="evidence" value="ECO:0007669"/>
    <property type="project" value="UniProtKB-KW"/>
</dbReference>
<evidence type="ECO:0000256" key="2">
    <source>
        <dbReference type="ARBA" id="ARBA00022723"/>
    </source>
</evidence>
<comment type="cofactor">
    <cofactor evidence="1">
        <name>Zn(2+)</name>
        <dbReference type="ChEBI" id="CHEBI:29105"/>
    </cofactor>
</comment>
<dbReference type="AlphaFoldDB" id="A0A174Z9N4"/>
<keyword evidence="3 5" id="KW-0378">Hydrolase</keyword>
<organism evidence="5 6">
    <name type="scientific">[Eubacterium] siraeum</name>
    <dbReference type="NCBI Taxonomy" id="39492"/>
    <lineage>
        <taxon>Bacteria</taxon>
        <taxon>Bacillati</taxon>
        <taxon>Bacillota</taxon>
        <taxon>Clostridia</taxon>
        <taxon>Eubacteriales</taxon>
        <taxon>Oscillospiraceae</taxon>
        <taxon>Oscillospiraceae incertae sedis</taxon>
    </lineage>
</organism>
<keyword evidence="4" id="KW-0862">Zinc</keyword>
<dbReference type="InterPro" id="IPR051453">
    <property type="entry name" value="MBL_Glyoxalase_II"/>
</dbReference>
<dbReference type="CDD" id="cd06262">
    <property type="entry name" value="metallo-hydrolase-like_MBL-fold"/>
    <property type="match status" value="1"/>
</dbReference>
<gene>
    <name evidence="5" type="ORF">ERS852540_00165</name>
</gene>
<dbReference type="STRING" id="39492.ERS852540_00165"/>
<name>A0A174Z9N4_9FIRM</name>
<evidence type="ECO:0000313" key="5">
    <source>
        <dbReference type="EMBL" id="CUQ80988.1"/>
    </source>
</evidence>
<dbReference type="Pfam" id="PF00753">
    <property type="entry name" value="Lactamase_B"/>
    <property type="match status" value="1"/>
</dbReference>
<sequence>MEIKTLTLGELATNCYIVISAAGNAAVIDPADDAQRILDTLGKENAELKMILLTHGHFDHTGAVADLKEQTGAKVYIHSKDECMLDDTIKNVAYLCPGYSYKPFTADVLVSDGDIIRLDEIEFSVMHTPGHTAGSVVYFADNCMFAGDTIFEGSAGRTDFYSGDYIAQRNSLARIAALREDYLIYPGHGSSTTLKQEKKFNQFLGQSPVDFF</sequence>
<dbReference type="SMART" id="SM00849">
    <property type="entry name" value="Lactamase_B"/>
    <property type="match status" value="1"/>
</dbReference>
<dbReference type="PANTHER" id="PTHR46233">
    <property type="entry name" value="HYDROXYACYLGLUTATHIONE HYDROLASE GLOC"/>
    <property type="match status" value="1"/>
</dbReference>
<dbReference type="EMBL" id="CZBY01000001">
    <property type="protein sequence ID" value="CUQ80988.1"/>
    <property type="molecule type" value="Genomic_DNA"/>
</dbReference>
<dbReference type="GO" id="GO:0046872">
    <property type="term" value="F:metal ion binding"/>
    <property type="evidence" value="ECO:0007669"/>
    <property type="project" value="UniProtKB-KW"/>
</dbReference>
<dbReference type="InterPro" id="IPR036866">
    <property type="entry name" value="RibonucZ/Hydroxyglut_hydro"/>
</dbReference>
<dbReference type="Proteomes" id="UP000095662">
    <property type="component" value="Unassembled WGS sequence"/>
</dbReference>
<keyword evidence="2" id="KW-0479">Metal-binding</keyword>
<evidence type="ECO:0000256" key="1">
    <source>
        <dbReference type="ARBA" id="ARBA00001947"/>
    </source>
</evidence>